<dbReference type="Proteomes" id="UP000789901">
    <property type="component" value="Unassembled WGS sequence"/>
</dbReference>
<sequence>EPIKCTIFVNGLEVRGNFLEENGIRYKISTIDEIHLIVRFFKISHVCIRQCTKEKYV</sequence>
<feature type="non-terminal residue" evidence="1">
    <location>
        <position position="1"/>
    </location>
</feature>
<comment type="caution">
    <text evidence="1">The sequence shown here is derived from an EMBL/GenBank/DDBJ whole genome shotgun (WGS) entry which is preliminary data.</text>
</comment>
<evidence type="ECO:0000313" key="1">
    <source>
        <dbReference type="EMBL" id="CAG8856128.1"/>
    </source>
</evidence>
<name>A0ABN7XLD1_GIGMA</name>
<dbReference type="EMBL" id="CAJVQB010156493">
    <property type="protein sequence ID" value="CAG8856128.1"/>
    <property type="molecule type" value="Genomic_DNA"/>
</dbReference>
<proteinExistence type="predicted"/>
<feature type="non-terminal residue" evidence="1">
    <location>
        <position position="57"/>
    </location>
</feature>
<accession>A0ABN7XLD1</accession>
<keyword evidence="2" id="KW-1185">Reference proteome</keyword>
<reference evidence="1 2" key="1">
    <citation type="submission" date="2021-06" db="EMBL/GenBank/DDBJ databases">
        <authorList>
            <person name="Kallberg Y."/>
            <person name="Tangrot J."/>
            <person name="Rosling A."/>
        </authorList>
    </citation>
    <scope>NUCLEOTIDE SEQUENCE [LARGE SCALE GENOMIC DNA]</scope>
    <source>
        <strain evidence="1 2">120-4 pot B 10/14</strain>
    </source>
</reference>
<protein>
    <submittedName>
        <fullName evidence="1">21187_t:CDS:1</fullName>
    </submittedName>
</protein>
<organism evidence="1 2">
    <name type="scientific">Gigaspora margarita</name>
    <dbReference type="NCBI Taxonomy" id="4874"/>
    <lineage>
        <taxon>Eukaryota</taxon>
        <taxon>Fungi</taxon>
        <taxon>Fungi incertae sedis</taxon>
        <taxon>Mucoromycota</taxon>
        <taxon>Glomeromycotina</taxon>
        <taxon>Glomeromycetes</taxon>
        <taxon>Diversisporales</taxon>
        <taxon>Gigasporaceae</taxon>
        <taxon>Gigaspora</taxon>
    </lineage>
</organism>
<gene>
    <name evidence="1" type="ORF">GMARGA_LOCUS44949</name>
</gene>
<evidence type="ECO:0000313" key="2">
    <source>
        <dbReference type="Proteomes" id="UP000789901"/>
    </source>
</evidence>